<dbReference type="RefSeq" id="WP_064546324.1">
    <property type="nucleotide sequence ID" value="NZ_LXEU01000055.1"/>
</dbReference>
<sequence>MKQLKWLLIFLFLPFAVQASNNAGDLTTQCSHSGKETILISDATIDKYVSSVIYQGTVETANVNMRINGTYYVAILSAHSDWTGYPGGGADIAKVGFTAYTLGKKVSACVSTNTGFLYGLSF</sequence>
<protein>
    <submittedName>
        <fullName evidence="2">Uncharacterized protein</fullName>
    </submittedName>
</protein>
<evidence type="ECO:0000313" key="3">
    <source>
        <dbReference type="Proteomes" id="UP000078386"/>
    </source>
</evidence>
<gene>
    <name evidence="2" type="ORF">M989_02801</name>
</gene>
<dbReference type="PATRIC" id="fig|1354264.4.peg.2927"/>
<evidence type="ECO:0000313" key="2">
    <source>
        <dbReference type="EMBL" id="OAT51792.1"/>
    </source>
</evidence>
<organism evidence="2 3">
    <name type="scientific">Kluyvera georgiana ATCC 51603</name>
    <dbReference type="NCBI Taxonomy" id="1354264"/>
    <lineage>
        <taxon>Bacteria</taxon>
        <taxon>Pseudomonadati</taxon>
        <taxon>Pseudomonadota</taxon>
        <taxon>Gammaproteobacteria</taxon>
        <taxon>Enterobacterales</taxon>
        <taxon>Enterobacteriaceae</taxon>
        <taxon>Kluyvera</taxon>
    </lineage>
</organism>
<proteinExistence type="predicted"/>
<dbReference type="Proteomes" id="UP000078386">
    <property type="component" value="Unassembled WGS sequence"/>
</dbReference>
<evidence type="ECO:0000256" key="1">
    <source>
        <dbReference type="SAM" id="SignalP"/>
    </source>
</evidence>
<name>A0A1B7JV93_9ENTR</name>
<keyword evidence="3" id="KW-1185">Reference proteome</keyword>
<feature type="signal peptide" evidence="1">
    <location>
        <begin position="1"/>
        <end position="19"/>
    </location>
</feature>
<keyword evidence="1" id="KW-0732">Signal</keyword>
<reference evidence="2 3" key="1">
    <citation type="submission" date="2016-04" db="EMBL/GenBank/DDBJ databases">
        <title>ATOL: Assembling a taxonomically balanced genome-scale reconstruction of the evolutionary history of the Enterobacteriaceae.</title>
        <authorList>
            <person name="Plunkett G.III."/>
            <person name="Neeno-Eckwall E.C."/>
            <person name="Glasner J.D."/>
            <person name="Perna N.T."/>
        </authorList>
    </citation>
    <scope>NUCLEOTIDE SEQUENCE [LARGE SCALE GENOMIC DNA]</scope>
    <source>
        <strain evidence="2 3">ATCC 51603</strain>
    </source>
</reference>
<dbReference type="EMBL" id="LXEU01000055">
    <property type="protein sequence ID" value="OAT51792.1"/>
    <property type="molecule type" value="Genomic_DNA"/>
</dbReference>
<accession>A0A1B7JV93</accession>
<feature type="chain" id="PRO_5008595581" evidence="1">
    <location>
        <begin position="20"/>
        <end position="122"/>
    </location>
</feature>
<dbReference type="AlphaFoldDB" id="A0A1B7JV93"/>
<comment type="caution">
    <text evidence="2">The sequence shown here is derived from an EMBL/GenBank/DDBJ whole genome shotgun (WGS) entry which is preliminary data.</text>
</comment>